<keyword evidence="1" id="KW-0472">Membrane</keyword>
<evidence type="ECO:0000313" key="8">
    <source>
        <dbReference type="Proteomes" id="UP001165063"/>
    </source>
</evidence>
<keyword evidence="1" id="KW-1133">Transmembrane helix</keyword>
<evidence type="ECO:0000259" key="6">
    <source>
        <dbReference type="Pfam" id="PF24527"/>
    </source>
</evidence>
<feature type="domain" description="Nucleoporin POM152 N-terminal transmembrane" evidence="3">
    <location>
        <begin position="26"/>
        <end position="122"/>
    </location>
</feature>
<gene>
    <name evidence="7" type="ORF">Amon01_000080300</name>
</gene>
<name>A0A9W7DDY1_AMBMO</name>
<dbReference type="Pfam" id="PF24519">
    <property type="entry name" value="Ig-like_Pom152_1"/>
    <property type="match status" value="1"/>
</dbReference>
<dbReference type="GO" id="GO:0006999">
    <property type="term" value="P:nuclear pore organization"/>
    <property type="evidence" value="ECO:0007669"/>
    <property type="project" value="TreeGrafter"/>
</dbReference>
<evidence type="ECO:0000259" key="2">
    <source>
        <dbReference type="Pfam" id="PF23664"/>
    </source>
</evidence>
<reference evidence="7" key="1">
    <citation type="submission" date="2023-04" db="EMBL/GenBank/DDBJ databases">
        <title>Ambrosiozyma monospora NBRC 1965.</title>
        <authorList>
            <person name="Ichikawa N."/>
            <person name="Sato H."/>
            <person name="Tonouchi N."/>
        </authorList>
    </citation>
    <scope>NUCLEOTIDE SEQUENCE</scope>
    <source>
        <strain evidence="7">NBRC 1965</strain>
    </source>
</reference>
<feature type="transmembrane region" description="Helical" evidence="1">
    <location>
        <begin position="108"/>
        <end position="136"/>
    </location>
</feature>
<protein>
    <submittedName>
        <fullName evidence="7">Unnamed protein product</fullName>
    </submittedName>
</protein>
<feature type="domain" description="Nucleoporin POM152 immunoglobulin-like" evidence="2">
    <location>
        <begin position="879"/>
        <end position="945"/>
    </location>
</feature>
<dbReference type="InterPro" id="IPR056540">
    <property type="entry name" value="TMD_POM152"/>
</dbReference>
<dbReference type="InterPro" id="IPR056544">
    <property type="entry name" value="Ig_POM152"/>
</dbReference>
<keyword evidence="8" id="KW-1185">Reference proteome</keyword>
<accession>A0A9W7DDY1</accession>
<dbReference type="Pfam" id="PF23664">
    <property type="entry name" value="Ig_Pom152"/>
    <property type="match status" value="2"/>
</dbReference>
<comment type="caution">
    <text evidence="7">The sequence shown here is derived from an EMBL/GenBank/DDBJ whole genome shotgun (WGS) entry which is preliminary data.</text>
</comment>
<dbReference type="GO" id="GO:0017056">
    <property type="term" value="F:structural constituent of nuclear pore"/>
    <property type="evidence" value="ECO:0007669"/>
    <property type="project" value="InterPro"/>
</dbReference>
<organism evidence="7 8">
    <name type="scientific">Ambrosiozyma monospora</name>
    <name type="common">Yeast</name>
    <name type="synonym">Endomycopsis monosporus</name>
    <dbReference type="NCBI Taxonomy" id="43982"/>
    <lineage>
        <taxon>Eukaryota</taxon>
        <taxon>Fungi</taxon>
        <taxon>Dikarya</taxon>
        <taxon>Ascomycota</taxon>
        <taxon>Saccharomycotina</taxon>
        <taxon>Pichiomycetes</taxon>
        <taxon>Pichiales</taxon>
        <taxon>Pichiaceae</taxon>
        <taxon>Ambrosiozyma</taxon>
    </lineage>
</organism>
<dbReference type="Pfam" id="PF24097">
    <property type="entry name" value="TMD_POM152"/>
    <property type="match status" value="1"/>
</dbReference>
<dbReference type="EMBL" id="BSXU01000226">
    <property type="protein sequence ID" value="GMG19869.1"/>
    <property type="molecule type" value="Genomic_DNA"/>
</dbReference>
<dbReference type="InterPro" id="IPR056542">
    <property type="entry name" value="Ig-like_POM152_1st"/>
</dbReference>
<evidence type="ECO:0000259" key="5">
    <source>
        <dbReference type="Pfam" id="PF24519"/>
    </source>
</evidence>
<dbReference type="Pfam" id="PF24312">
    <property type="entry name" value="Ig-like_POM152"/>
    <property type="match status" value="2"/>
</dbReference>
<proteinExistence type="predicted"/>
<dbReference type="PANTHER" id="PTHR28206:SF1">
    <property type="entry name" value="NUCLEOPORIN POM152"/>
    <property type="match status" value="1"/>
</dbReference>
<dbReference type="Proteomes" id="UP001165063">
    <property type="component" value="Unassembled WGS sequence"/>
</dbReference>
<dbReference type="InterPro" id="IPR037701">
    <property type="entry name" value="Pom152"/>
</dbReference>
<feature type="domain" description="Nucleoporin POM152 Ig-like" evidence="4">
    <location>
        <begin position="444"/>
        <end position="535"/>
    </location>
</feature>
<sequence length="1284" mass="145599">MSTPKQKNDAPKDTPGKPLIPVSVLDFTTQRIFLTSTFVLIQAWKIYDLYLIKNDTLRELLSSGTSSGIVSPEFNFVLKYLFLDGLIIWFTSILNIPKLSFSASTNLLALVLLFSSTIFLTADLKLPLLTIFTTIWKTLFPDKEMAVAERYVDTESLLDQSSHFKGKKIIRFAPDSSIKLNPFGENFCFNPDSGSKIEIPIRVESLNGLDYLQISHRGLNNDNTILNYTRKDFNKFFVSDYSEFAKLDEEFDEDKIKYLQLPINKPGSYVIHSALDKKVKNIRSYRSDLVIPMCPEAKFVLSEPITDKCIDDELDSLAISVIGVPPFTLFYEEEINGALSYLPQSVIVPDDNNFQSPLLSKTMYSGKSQNKKKYYQTSDLKDISWAKTRVINVPVGKRRIEKFGEYIYTINKVIDGFGNTVEYTPNPSDKSSFVKFNSHPSPMISLIDPRPKTPILIGQRKSIDVKLMQVPCIDCEAPYTVIFKHTPPDNSSEVETFSRTFDFKTPARIEVDKPGVYSIETAASKYCSGKIGSSSVNILEAKLPQIKISADPIVDNCVGTTGFKFDFDFVGNAPFEVAYKVSVLDPNDPSRILSTKQVKSLRSESTVLEFDYKPPSEGSYAIEFISLSDKYYKNQRITNKDYRYVTYFKQRPKAYFSKNSNIKRINVCNGADAEVMLTLEGKAPFKFSYDLVSPSYEVKTFNFDNVYDHEFKIKTDALTKGGDYVLTLRDVTDASNCGVDFKAQEVHFEVKKDVPQLSFVKANEYTIVQGKRLLVPLRAESSELVDLKYKYRSLDGSVEQVKQLSRFNPTEGFPVFDEGYYNLLEFRQGGCPGKIVKDFITKVSFLEKPALELITKPDTKKSSERVFVKDTLCENSPSSLDFQAFGVPPFVIQYSIKHPSGRIEDKTELISNKNFAVQLKTSESGNYEYIIKGIYDSVYTTSILQDLTRRGLYHFDTYNVHHRVSPLPVAQFLEPGRSFQTCVSSLSDLDKLEPLPIQLTGKLPIDIKLQVYHEQEDKRELINLRNIQTHVVNLYSIYEKLNIGAHTVSILEVKDGNGCMSEVEKQEVTVHINDVPRIRHLVEESSVLSDHQQLTPGSNAINNGDQHYYCVGDHITYLLNGVPPFTVYYHFGNNRHKVEVPSNYFKRRASKDGELSILALSDSSSKNCLVNFTAVDTLGDVFNVRPDLTAKIYDLPSVEILQGESIEEDIYEGEQVEIIFKFVGTPPFKLTYIRTDLSNPDKIVETEVVDNIQGYEYKILANLEGTYEAIEIQDAFCVARNHHV</sequence>
<dbReference type="GO" id="GO:0070762">
    <property type="term" value="C:nuclear pore transmembrane ring"/>
    <property type="evidence" value="ECO:0007669"/>
    <property type="project" value="TreeGrafter"/>
</dbReference>
<evidence type="ECO:0000313" key="7">
    <source>
        <dbReference type="EMBL" id="GMG19869.1"/>
    </source>
</evidence>
<feature type="domain" description="Nucleoporin POM152 first Ig-like" evidence="5">
    <location>
        <begin position="177"/>
        <end position="291"/>
    </location>
</feature>
<evidence type="ECO:0000259" key="3">
    <source>
        <dbReference type="Pfam" id="PF24097"/>
    </source>
</evidence>
<feature type="domain" description="Nucleoporin POM152 immunoglobulin-like" evidence="2">
    <location>
        <begin position="541"/>
        <end position="650"/>
    </location>
</feature>
<evidence type="ECO:0000259" key="4">
    <source>
        <dbReference type="Pfam" id="PF24312"/>
    </source>
</evidence>
<evidence type="ECO:0000256" key="1">
    <source>
        <dbReference type="SAM" id="Phobius"/>
    </source>
</evidence>
<dbReference type="InterPro" id="IPR056543">
    <property type="entry name" value="Ig-like_POM152_9th"/>
</dbReference>
<dbReference type="Pfam" id="PF24527">
    <property type="entry name" value="Ig-like_Pom152_9"/>
    <property type="match status" value="1"/>
</dbReference>
<dbReference type="OrthoDB" id="10253254at2759"/>
<dbReference type="PANTHER" id="PTHR28206">
    <property type="entry name" value="NUCLEOPORIN POM152"/>
    <property type="match status" value="1"/>
</dbReference>
<dbReference type="GO" id="GO:0006606">
    <property type="term" value="P:protein import into nucleus"/>
    <property type="evidence" value="ECO:0007669"/>
    <property type="project" value="TreeGrafter"/>
</dbReference>
<feature type="domain" description="Nucleoporin POM152 ninth Ig-like" evidence="6">
    <location>
        <begin position="1105"/>
        <end position="1171"/>
    </location>
</feature>
<dbReference type="InterPro" id="IPR056541">
    <property type="entry name" value="Ig-like_POM152"/>
</dbReference>
<feature type="domain" description="Nucleoporin POM152 Ig-like" evidence="4">
    <location>
        <begin position="755"/>
        <end position="837"/>
    </location>
</feature>
<keyword evidence="1" id="KW-0812">Transmembrane</keyword>